<dbReference type="EMBL" id="QXGD01002016">
    <property type="protein sequence ID" value="KAE9195031.1"/>
    <property type="molecule type" value="Genomic_DNA"/>
</dbReference>
<dbReference type="AlphaFoldDB" id="A0A6A3INW7"/>
<evidence type="ECO:0000313" key="1">
    <source>
        <dbReference type="EMBL" id="KAE8982205.1"/>
    </source>
</evidence>
<dbReference type="Proteomes" id="UP000486351">
    <property type="component" value="Unassembled WGS sequence"/>
</dbReference>
<evidence type="ECO:0000313" key="10">
    <source>
        <dbReference type="Proteomes" id="UP000486351"/>
    </source>
</evidence>
<proteinExistence type="predicted"/>
<organism evidence="1 9">
    <name type="scientific">Phytophthora fragariae</name>
    <dbReference type="NCBI Taxonomy" id="53985"/>
    <lineage>
        <taxon>Eukaryota</taxon>
        <taxon>Sar</taxon>
        <taxon>Stramenopiles</taxon>
        <taxon>Oomycota</taxon>
        <taxon>Peronosporomycetes</taxon>
        <taxon>Peronosporales</taxon>
        <taxon>Peronosporaceae</taxon>
        <taxon>Phytophthora</taxon>
    </lineage>
</organism>
<dbReference type="Proteomes" id="UP000460718">
    <property type="component" value="Unassembled WGS sequence"/>
</dbReference>
<dbReference type="EMBL" id="QXFZ01002006">
    <property type="protein sequence ID" value="KAE9081969.1"/>
    <property type="molecule type" value="Genomic_DNA"/>
</dbReference>
<accession>A0A6A3INW7</accession>
<keyword evidence="6" id="KW-1185">Reference proteome</keyword>
<dbReference type="Proteomes" id="UP000433483">
    <property type="component" value="Unassembled WGS sequence"/>
</dbReference>
<comment type="caution">
    <text evidence="1">The sequence shown here is derived from an EMBL/GenBank/DDBJ whole genome shotgun (WGS) entry which is preliminary data.</text>
</comment>
<dbReference type="OrthoDB" id="64915at2759"/>
<evidence type="ECO:0000313" key="5">
    <source>
        <dbReference type="EMBL" id="KAE9305370.1"/>
    </source>
</evidence>
<dbReference type="EMBL" id="QXFW01002087">
    <property type="protein sequence ID" value="KAE8982205.1"/>
    <property type="molecule type" value="Genomic_DNA"/>
</dbReference>
<gene>
    <name evidence="4" type="ORF">PF002_g23440</name>
    <name evidence="3" type="ORF">PF005_g22680</name>
    <name evidence="2" type="ORF">PF007_g22457</name>
    <name evidence="5" type="ORF">PF008_g21744</name>
    <name evidence="1" type="ORF">PF011_g21707</name>
</gene>
<dbReference type="Proteomes" id="UP000441208">
    <property type="component" value="Unassembled WGS sequence"/>
</dbReference>
<dbReference type="Proteomes" id="UP000440367">
    <property type="component" value="Unassembled WGS sequence"/>
</dbReference>
<protein>
    <submittedName>
        <fullName evidence="1">Uncharacterized protein</fullName>
    </submittedName>
</protein>
<dbReference type="EMBL" id="QXGB01002067">
    <property type="protein sequence ID" value="KAE9181950.1"/>
    <property type="molecule type" value="Genomic_DNA"/>
</dbReference>
<evidence type="ECO:0000313" key="4">
    <source>
        <dbReference type="EMBL" id="KAE9195031.1"/>
    </source>
</evidence>
<reference evidence="9 10" key="1">
    <citation type="submission" date="2018-09" db="EMBL/GenBank/DDBJ databases">
        <title>Genomic investigation of the strawberry pathogen Phytophthora fragariae indicates pathogenicity is determined by transcriptional variation in three key races.</title>
        <authorList>
            <person name="Adams T.M."/>
            <person name="Armitage A.D."/>
            <person name="Sobczyk M.K."/>
            <person name="Bates H.J."/>
            <person name="Dunwell J.M."/>
            <person name="Nellist C.F."/>
            <person name="Harrison R.J."/>
        </authorList>
    </citation>
    <scope>NUCLEOTIDE SEQUENCE [LARGE SCALE GENOMIC DNA]</scope>
    <source>
        <strain evidence="4 7">BC-1</strain>
        <strain evidence="3 6">NOV-27</strain>
        <strain evidence="2 8">NOV-71</strain>
        <strain evidence="5 10">NOV-77</strain>
        <strain evidence="1 9">SCRP245</strain>
    </source>
</reference>
<evidence type="ECO:0000313" key="8">
    <source>
        <dbReference type="Proteomes" id="UP000441208"/>
    </source>
</evidence>
<evidence type="ECO:0000313" key="2">
    <source>
        <dbReference type="EMBL" id="KAE9081969.1"/>
    </source>
</evidence>
<dbReference type="EMBL" id="QXFY01001982">
    <property type="protein sequence ID" value="KAE9305370.1"/>
    <property type="molecule type" value="Genomic_DNA"/>
</dbReference>
<name>A0A6A3INW7_9STRA</name>
<evidence type="ECO:0000313" key="3">
    <source>
        <dbReference type="EMBL" id="KAE9181950.1"/>
    </source>
</evidence>
<sequence>MEVAKLRQDLTQCWLAESLVQVLERVTAQTCEVVSLTLVSLGDAAVAEQGAVLSELVKGFLRQNEAKTAIGACYSHVYDVDELKQWTSNGCINFTDTSTGTLIVIYAPCKDEVAVDMVKTVSVLKALKGSVLLVLHNPAGLLGLEVSSRAMATSSTYYHLEHFSAGRSWEMNRKFITQSLDCLRDQCGWHFVVEIVRSTGATENKVEIFGAARATMFSTINQLPFQLLLLILRWSHFHPEIVRACAKKLRRQTQLIPHARVRRELADLQLRESELWSGVYPTTDQKDENSAAYEKQEQTSSLLFLETSAQAQVETSNKLSRLSECRLWDTQKQFYKDQGIRAWSSGAIPFGVSSSSFLAAAYARIAVDFLLSNADRVRSSFTENGSPNCFVWEAASGSCKFLHSFMLHFTELVEADDEFERRGLVPLVVATDLSEQVLSSRRQMTCFRPFIERGQLDFALFDTHEFIHGNCSNSKPKKTLELVHACRQWNVGSDGPVALIGNYFLDSLRADIFTVAIQQDNPTRNGSSPSGGSLSETIMIQAALLDKDTSSIDDMDICLQPIENPSARAVYEDPRLNATLVQVLDQFRSRVGACSPSPAEPVSSTGLVLFPVEAFEFLLTLFDRVGEAEVFPVAILAGDARFSFRDAISSAFITTKSTKDGTTEHVSLELPQLSPHPDCFCLPVDFEIFKLFIEHLDCSDTISASSELVSAPASDTFDVFFATIKTRKTAHGQDKDVANSLTSSFKHQFSRFTPGDCDLLWGMMSFDDGARCFSTDTLLALLAQTGWDFDLFVVLKWELLNRLRQQEDGLETECYQQLLVEAGIKSWQTFYHMEQQSETDITTRGIQLQLARWFYQVEAFDSVLEVLKPWRDEAHIDFKSSDDAGVFYLLGLTSLRMEEYWTSLSFFRLCARLAPTKLKYQRQVARTLVALQTLRSASNSSNESDGARSS</sequence>
<evidence type="ECO:0000313" key="6">
    <source>
        <dbReference type="Proteomes" id="UP000433483"/>
    </source>
</evidence>
<evidence type="ECO:0000313" key="7">
    <source>
        <dbReference type="Proteomes" id="UP000440367"/>
    </source>
</evidence>
<evidence type="ECO:0000313" key="9">
    <source>
        <dbReference type="Proteomes" id="UP000460718"/>
    </source>
</evidence>